<evidence type="ECO:0000256" key="1">
    <source>
        <dbReference type="SAM" id="MobiDB-lite"/>
    </source>
</evidence>
<feature type="compositionally biased region" description="Basic and acidic residues" evidence="1">
    <location>
        <begin position="481"/>
        <end position="490"/>
    </location>
</feature>
<organism evidence="3 4">
    <name type="scientific">Elysia crispata</name>
    <name type="common">lettuce slug</name>
    <dbReference type="NCBI Taxonomy" id="231223"/>
    <lineage>
        <taxon>Eukaryota</taxon>
        <taxon>Metazoa</taxon>
        <taxon>Spiralia</taxon>
        <taxon>Lophotrochozoa</taxon>
        <taxon>Mollusca</taxon>
        <taxon>Gastropoda</taxon>
        <taxon>Heterobranchia</taxon>
        <taxon>Euthyneura</taxon>
        <taxon>Panpulmonata</taxon>
        <taxon>Sacoglossa</taxon>
        <taxon>Placobranchoidea</taxon>
        <taxon>Plakobranchidae</taxon>
        <taxon>Elysia</taxon>
    </lineage>
</organism>
<feature type="compositionally biased region" description="Basic and acidic residues" evidence="1">
    <location>
        <begin position="13"/>
        <end position="29"/>
    </location>
</feature>
<accession>A0AAE0XQL1</accession>
<protein>
    <recommendedName>
        <fullName evidence="2">BZIP domain-containing protein</fullName>
    </recommendedName>
</protein>
<feature type="region of interest" description="Disordered" evidence="1">
    <location>
        <begin position="520"/>
        <end position="589"/>
    </location>
</feature>
<evidence type="ECO:0000313" key="4">
    <source>
        <dbReference type="Proteomes" id="UP001283361"/>
    </source>
</evidence>
<proteinExistence type="predicted"/>
<gene>
    <name evidence="3" type="ORF">RRG08_042521</name>
</gene>
<feature type="compositionally biased region" description="Basic residues" evidence="1">
    <location>
        <begin position="553"/>
        <end position="568"/>
    </location>
</feature>
<comment type="caution">
    <text evidence="3">The sequence shown here is derived from an EMBL/GenBank/DDBJ whole genome shotgun (WGS) entry which is preliminary data.</text>
</comment>
<feature type="region of interest" description="Disordered" evidence="1">
    <location>
        <begin position="385"/>
        <end position="434"/>
    </location>
</feature>
<feature type="region of interest" description="Disordered" evidence="1">
    <location>
        <begin position="471"/>
        <end position="500"/>
    </location>
</feature>
<feature type="region of interest" description="Disordered" evidence="1">
    <location>
        <begin position="1"/>
        <end position="34"/>
    </location>
</feature>
<dbReference type="GO" id="GO:0003700">
    <property type="term" value="F:DNA-binding transcription factor activity"/>
    <property type="evidence" value="ECO:0007669"/>
    <property type="project" value="InterPro"/>
</dbReference>
<keyword evidence="4" id="KW-1185">Reference proteome</keyword>
<name>A0AAE0XQL1_9GAST</name>
<dbReference type="CDD" id="cd12193">
    <property type="entry name" value="bZIP_GCN4"/>
    <property type="match status" value="1"/>
</dbReference>
<feature type="compositionally biased region" description="Basic and acidic residues" evidence="1">
    <location>
        <begin position="413"/>
        <end position="431"/>
    </location>
</feature>
<feature type="compositionally biased region" description="Basic and acidic residues" evidence="1">
    <location>
        <begin position="569"/>
        <end position="589"/>
    </location>
</feature>
<feature type="domain" description="BZIP" evidence="2">
    <location>
        <begin position="553"/>
        <end position="611"/>
    </location>
</feature>
<sequence length="625" mass="69341">MEPLEENCYPVHRQREDGVGEENISHSRDPMAITDDATGLDAQIGELTRPRSSLEFPVNSVSSYSESYSHLMSVEQSEPDSFMYLSSDWEEPMSHGTFDRAEHDGTGEVAADQQDSIFEDKNEPWQTQPDEHYANVGADETISCWAVPSKPHNHVQNQGWIDRTQLCDSLPCNSQQLHIPSSSSNMQIYQSLSDMQPLGQDSDRLKIMTRQSGTEWDATPRIEVPGFQDRNNYGAGILPQPNACFAQCGVEGDVEGDRMLDVDLKSDRLESAATLLGSVLDIHDKSGKAAPWMFNELPLELREAINISENMQRQPATILAISNSTSDNGINQSAAGLQESYPNSALLPSGALKPSSPNFVIPSGSSMSPARTDHRFLQETMFTREVNPELSHSSKDQEQDPTASTTEIMSSSSEREHRHTGRDHEPGESHRCSFLNHDNHVFGAAATRQGQSEGSLCGDIGGSVSYSDHCPGTSTAPSCNHRTDTVEHPEGGASGCSHLVSAPAGRSSLAPLRKKLLAKRHHEGGESCSGTEDRVSSQRPTELTEEEKVANDRRRHQNKLSARKSRKRKLEEQQQREQDLKEEEERKSSLKIKVAEKEQEILRMQLLLKEHNIDYKKPTVLAITH</sequence>
<dbReference type="Gene3D" id="1.20.5.170">
    <property type="match status" value="1"/>
</dbReference>
<dbReference type="EMBL" id="JAWDGP010007852">
    <property type="protein sequence ID" value="KAK3702528.1"/>
    <property type="molecule type" value="Genomic_DNA"/>
</dbReference>
<reference evidence="3" key="1">
    <citation type="journal article" date="2023" name="G3 (Bethesda)">
        <title>A reference genome for the long-term kleptoplast-retaining sea slug Elysia crispata morphotype clarki.</title>
        <authorList>
            <person name="Eastman K.E."/>
            <person name="Pendleton A.L."/>
            <person name="Shaikh M.A."/>
            <person name="Suttiyut T."/>
            <person name="Ogas R."/>
            <person name="Tomko P."/>
            <person name="Gavelis G."/>
            <person name="Widhalm J.R."/>
            <person name="Wisecaver J.H."/>
        </authorList>
    </citation>
    <scope>NUCLEOTIDE SEQUENCE</scope>
    <source>
        <strain evidence="3">ECLA1</strain>
    </source>
</reference>
<dbReference type="PROSITE" id="PS50217">
    <property type="entry name" value="BZIP"/>
    <property type="match status" value="1"/>
</dbReference>
<dbReference type="InterPro" id="IPR004827">
    <property type="entry name" value="bZIP"/>
</dbReference>
<dbReference type="AlphaFoldDB" id="A0AAE0XQL1"/>
<evidence type="ECO:0000313" key="3">
    <source>
        <dbReference type="EMBL" id="KAK3702528.1"/>
    </source>
</evidence>
<dbReference type="PROSITE" id="PS00036">
    <property type="entry name" value="BZIP_BASIC"/>
    <property type="match status" value="1"/>
</dbReference>
<evidence type="ECO:0000259" key="2">
    <source>
        <dbReference type="PROSITE" id="PS50217"/>
    </source>
</evidence>
<dbReference type="Proteomes" id="UP001283361">
    <property type="component" value="Unassembled WGS sequence"/>
</dbReference>
<feature type="compositionally biased region" description="Polar residues" evidence="1">
    <location>
        <begin position="400"/>
        <end position="412"/>
    </location>
</feature>